<gene>
    <name evidence="1" type="ORF">LCGC14_0473550</name>
</gene>
<evidence type="ECO:0000313" key="1">
    <source>
        <dbReference type="EMBL" id="KKN66214.1"/>
    </source>
</evidence>
<evidence type="ECO:0008006" key="2">
    <source>
        <dbReference type="Google" id="ProtNLM"/>
    </source>
</evidence>
<dbReference type="AlphaFoldDB" id="A0A0F9SGM3"/>
<comment type="caution">
    <text evidence="1">The sequence shown here is derived from an EMBL/GenBank/DDBJ whole genome shotgun (WGS) entry which is preliminary data.</text>
</comment>
<dbReference type="InterPro" id="IPR050793">
    <property type="entry name" value="CMP-NeuNAc_synthase"/>
</dbReference>
<dbReference type="Gene3D" id="3.90.550.10">
    <property type="entry name" value="Spore Coat Polysaccharide Biosynthesis Protein SpsA, Chain A"/>
    <property type="match status" value="1"/>
</dbReference>
<organism evidence="1">
    <name type="scientific">marine sediment metagenome</name>
    <dbReference type="NCBI Taxonomy" id="412755"/>
    <lineage>
        <taxon>unclassified sequences</taxon>
        <taxon>metagenomes</taxon>
        <taxon>ecological metagenomes</taxon>
    </lineage>
</organism>
<accession>A0A0F9SGM3</accession>
<dbReference type="PANTHER" id="PTHR21485:SF3">
    <property type="entry name" value="N-ACYLNEURAMINATE CYTIDYLYLTRANSFERASE"/>
    <property type="match status" value="1"/>
</dbReference>
<dbReference type="CDD" id="cd02513">
    <property type="entry name" value="CMP-NeuAc_Synthase"/>
    <property type="match status" value="1"/>
</dbReference>
<proteinExistence type="predicted"/>
<dbReference type="Pfam" id="PF02348">
    <property type="entry name" value="CTP_transf_3"/>
    <property type="match status" value="1"/>
</dbReference>
<dbReference type="InterPro" id="IPR029044">
    <property type="entry name" value="Nucleotide-diphossugar_trans"/>
</dbReference>
<feature type="non-terminal residue" evidence="1">
    <location>
        <position position="143"/>
    </location>
</feature>
<dbReference type="PANTHER" id="PTHR21485">
    <property type="entry name" value="HAD SUPERFAMILY MEMBERS CMAS AND KDSC"/>
    <property type="match status" value="1"/>
</dbReference>
<dbReference type="GO" id="GO:0008781">
    <property type="term" value="F:N-acylneuraminate cytidylyltransferase activity"/>
    <property type="evidence" value="ECO:0007669"/>
    <property type="project" value="TreeGrafter"/>
</dbReference>
<name>A0A0F9SGM3_9ZZZZ</name>
<reference evidence="1" key="1">
    <citation type="journal article" date="2015" name="Nature">
        <title>Complex archaea that bridge the gap between prokaryotes and eukaryotes.</title>
        <authorList>
            <person name="Spang A."/>
            <person name="Saw J.H."/>
            <person name="Jorgensen S.L."/>
            <person name="Zaremba-Niedzwiedzka K."/>
            <person name="Martijn J."/>
            <person name="Lind A.E."/>
            <person name="van Eijk R."/>
            <person name="Schleper C."/>
            <person name="Guy L."/>
            <person name="Ettema T.J."/>
        </authorList>
    </citation>
    <scope>NUCLEOTIDE SEQUENCE</scope>
</reference>
<dbReference type="InterPro" id="IPR003329">
    <property type="entry name" value="Cytidylyl_trans"/>
</dbReference>
<dbReference type="SUPFAM" id="SSF53448">
    <property type="entry name" value="Nucleotide-diphospho-sugar transferases"/>
    <property type="match status" value="1"/>
</dbReference>
<protein>
    <recommendedName>
        <fullName evidence="2">Acylneuraminate cytidylyltransferase</fullName>
    </recommendedName>
</protein>
<sequence length="143" mass="15707">MSKRNIKVIAMIPARGGSKGIARKNIVDLNGLPLLAYSIISSLGSNVSETWVSTEDSEIEEIAKVYGAKVLRRPVILAEDETSTEAVVEHFLGKVNCDVLVLIQSTSPMILAKDIDGGLEKFFREGYDSLFSAVKTNDMLFWN</sequence>
<dbReference type="EMBL" id="LAZR01000507">
    <property type="protein sequence ID" value="KKN66214.1"/>
    <property type="molecule type" value="Genomic_DNA"/>
</dbReference>